<gene>
    <name evidence="11" type="ORF">SAMN02194393_01683</name>
</gene>
<reference evidence="11 12" key="1">
    <citation type="submission" date="2017-02" db="EMBL/GenBank/DDBJ databases">
        <authorList>
            <person name="Peterson S.W."/>
        </authorList>
    </citation>
    <scope>NUCLEOTIDE SEQUENCE [LARGE SCALE GENOMIC DNA]</scope>
    <source>
        <strain evidence="11 12">M1</strain>
    </source>
</reference>
<feature type="transmembrane region" description="Helical" evidence="9">
    <location>
        <begin position="32"/>
        <end position="50"/>
    </location>
</feature>
<dbReference type="InterPro" id="IPR004501">
    <property type="entry name" value="PTS_EIIC_3"/>
</dbReference>
<keyword evidence="3 8" id="KW-1003">Cell membrane</keyword>
<dbReference type="PROSITE" id="PS51105">
    <property type="entry name" value="PTS_EIIC_TYPE_3"/>
    <property type="match status" value="1"/>
</dbReference>
<evidence type="ECO:0000256" key="4">
    <source>
        <dbReference type="ARBA" id="ARBA00022597"/>
    </source>
</evidence>
<dbReference type="GO" id="GO:1901264">
    <property type="term" value="P:carbohydrate derivative transport"/>
    <property type="evidence" value="ECO:0007669"/>
    <property type="project" value="TreeGrafter"/>
</dbReference>
<feature type="transmembrane region" description="Helical" evidence="9">
    <location>
        <begin position="227"/>
        <end position="255"/>
    </location>
</feature>
<organism evidence="11 12">
    <name type="scientific">Maledivibacter halophilus</name>
    <dbReference type="NCBI Taxonomy" id="36842"/>
    <lineage>
        <taxon>Bacteria</taxon>
        <taxon>Bacillati</taxon>
        <taxon>Bacillota</taxon>
        <taxon>Clostridia</taxon>
        <taxon>Peptostreptococcales</taxon>
        <taxon>Caminicellaceae</taxon>
        <taxon>Maledivibacter</taxon>
    </lineage>
</organism>
<dbReference type="InterPro" id="IPR003352">
    <property type="entry name" value="PTS_EIIC"/>
</dbReference>
<dbReference type="EMBL" id="FUZT01000004">
    <property type="protein sequence ID" value="SKC61381.1"/>
    <property type="molecule type" value="Genomic_DNA"/>
</dbReference>
<evidence type="ECO:0000256" key="2">
    <source>
        <dbReference type="ARBA" id="ARBA00022448"/>
    </source>
</evidence>
<evidence type="ECO:0000313" key="11">
    <source>
        <dbReference type="EMBL" id="SKC61381.1"/>
    </source>
</evidence>
<feature type="transmembrane region" description="Helical" evidence="9">
    <location>
        <begin position="358"/>
        <end position="376"/>
    </location>
</feature>
<feature type="transmembrane region" description="Helical" evidence="9">
    <location>
        <begin position="141"/>
        <end position="160"/>
    </location>
</feature>
<comment type="subcellular location">
    <subcellularLocation>
        <location evidence="1">Cell membrane</location>
        <topology evidence="1">Multi-pass membrane protein</topology>
    </subcellularLocation>
</comment>
<comment type="function">
    <text evidence="8">The phosphoenolpyruvate-dependent sugar phosphotransferase system (PTS), a major carbohydrate active -transport system, catalyzes the phosphorylation of incoming sugar substrates concomitant with their translocation across the cell membrane.</text>
</comment>
<dbReference type="STRING" id="36842.SAMN02194393_01683"/>
<keyword evidence="6 9" id="KW-1133">Transmembrane helix</keyword>
<feature type="transmembrane region" description="Helical" evidence="9">
    <location>
        <begin position="329"/>
        <end position="351"/>
    </location>
</feature>
<dbReference type="OrthoDB" id="1641940at2"/>
<keyword evidence="4 8" id="KW-0762">Sugar transport</keyword>
<dbReference type="InterPro" id="IPR051088">
    <property type="entry name" value="PTS_Sugar-EIIC/EIIB"/>
</dbReference>
<evidence type="ECO:0000313" key="12">
    <source>
        <dbReference type="Proteomes" id="UP000190285"/>
    </source>
</evidence>
<evidence type="ECO:0000256" key="6">
    <source>
        <dbReference type="ARBA" id="ARBA00022989"/>
    </source>
</evidence>
<evidence type="ECO:0000256" key="3">
    <source>
        <dbReference type="ARBA" id="ARBA00022475"/>
    </source>
</evidence>
<dbReference type="RefSeq" id="WP_079490854.1">
    <property type="nucleotide sequence ID" value="NZ_FUZT01000004.1"/>
</dbReference>
<evidence type="ECO:0000256" key="7">
    <source>
        <dbReference type="ARBA" id="ARBA00023136"/>
    </source>
</evidence>
<feature type="transmembrane region" description="Helical" evidence="9">
    <location>
        <begin position="70"/>
        <end position="91"/>
    </location>
</feature>
<evidence type="ECO:0000256" key="9">
    <source>
        <dbReference type="SAM" id="Phobius"/>
    </source>
</evidence>
<feature type="transmembrane region" description="Helical" evidence="9">
    <location>
        <begin position="103"/>
        <end position="121"/>
    </location>
</feature>
<keyword evidence="5 9" id="KW-0812">Transmembrane</keyword>
<dbReference type="GO" id="GO:0008982">
    <property type="term" value="F:protein-N(PI)-phosphohistidine-sugar phosphotransferase activity"/>
    <property type="evidence" value="ECO:0007669"/>
    <property type="project" value="UniProtKB-UniRule"/>
</dbReference>
<proteinExistence type="predicted"/>
<feature type="domain" description="PTS EIIC type-3" evidence="10">
    <location>
        <begin position="9"/>
        <end position="413"/>
    </location>
</feature>
<name>A0A1T5KCG8_9FIRM</name>
<feature type="transmembrane region" description="Helical" evidence="9">
    <location>
        <begin position="287"/>
        <end position="309"/>
    </location>
</feature>
<evidence type="ECO:0000256" key="8">
    <source>
        <dbReference type="PIRNR" id="PIRNR006351"/>
    </source>
</evidence>
<dbReference type="InterPro" id="IPR004796">
    <property type="entry name" value="PTS_IIC_cello"/>
</dbReference>
<keyword evidence="2 8" id="KW-0813">Transport</keyword>
<sequence>MNNKVTELLENKLMPIAVKMNQNRYLASIRDGFLVSVPFIIFGSICVIVPNLPYLNKIIGDSGVENIGSYLGHASLITMNLTALIIAFSIAYNLGRRYEVNSLYAGFISLMSFFMITPFSLTVEGKVIDGIIPMQYMGAQGMFVAMITSILATEIFRFVIKKGWTIKMPNGVPKAVTESFSSLIPLIITLISFFIIKIVFQYTGWGNAHEFIYKVLQTPLMGLGNNLFSVLIATTFIQLFWFFGLHGTIIVYSVIDPIWMSLSQQNFDAINAGGEAVNIINKQFIEVFYNGLGGPGGIIAVTIILLFIAKSKQLKQLGKLAAPADLFNVMETVVFGLPVVMNPIVLIPFILCPLVTNIITYFSMKLGLVPIAHIAIPWTVPPILSGILATESIAGGILQLINIVVAILIWLPFVLILDKQKLELEKKQENK</sequence>
<dbReference type="GO" id="GO:0009401">
    <property type="term" value="P:phosphoenolpyruvate-dependent sugar phosphotransferase system"/>
    <property type="evidence" value="ECO:0007669"/>
    <property type="project" value="InterPro"/>
</dbReference>
<evidence type="ECO:0000256" key="1">
    <source>
        <dbReference type="ARBA" id="ARBA00004651"/>
    </source>
</evidence>
<dbReference type="PANTHER" id="PTHR33989">
    <property type="match status" value="1"/>
</dbReference>
<dbReference type="AlphaFoldDB" id="A0A1T5KCG8"/>
<dbReference type="Proteomes" id="UP000190285">
    <property type="component" value="Unassembled WGS sequence"/>
</dbReference>
<feature type="transmembrane region" description="Helical" evidence="9">
    <location>
        <begin position="180"/>
        <end position="200"/>
    </location>
</feature>
<dbReference type="PIRSF" id="PIRSF006351">
    <property type="entry name" value="PTS_EIIC-Cellobiose"/>
    <property type="match status" value="1"/>
</dbReference>
<evidence type="ECO:0000259" key="10">
    <source>
        <dbReference type="PROSITE" id="PS51105"/>
    </source>
</evidence>
<dbReference type="GO" id="GO:0005886">
    <property type="term" value="C:plasma membrane"/>
    <property type="evidence" value="ECO:0007669"/>
    <property type="project" value="UniProtKB-SubCell"/>
</dbReference>
<keyword evidence="7 8" id="KW-0472">Membrane</keyword>
<accession>A0A1T5KCG8</accession>
<keyword evidence="12" id="KW-1185">Reference proteome</keyword>
<feature type="transmembrane region" description="Helical" evidence="9">
    <location>
        <begin position="396"/>
        <end position="417"/>
    </location>
</feature>
<evidence type="ECO:0000256" key="5">
    <source>
        <dbReference type="ARBA" id="ARBA00022692"/>
    </source>
</evidence>
<dbReference type="Pfam" id="PF02378">
    <property type="entry name" value="PTS_EIIC"/>
    <property type="match status" value="1"/>
</dbReference>
<dbReference type="NCBIfam" id="TIGR00410">
    <property type="entry name" value="lacE"/>
    <property type="match status" value="1"/>
</dbReference>
<dbReference type="PANTHER" id="PTHR33989:SF4">
    <property type="entry name" value="PTS SYSTEM N,N'-DIACETYLCHITOBIOSE-SPECIFIC EIIC COMPONENT"/>
    <property type="match status" value="1"/>
</dbReference>
<protein>
    <recommendedName>
        <fullName evidence="8">Permease IIC component</fullName>
    </recommendedName>
</protein>